<dbReference type="EMBL" id="QTSX02005245">
    <property type="protein sequence ID" value="KAJ9060154.1"/>
    <property type="molecule type" value="Genomic_DNA"/>
</dbReference>
<protein>
    <submittedName>
        <fullName evidence="1">Uncharacterized protein</fullName>
    </submittedName>
</protein>
<evidence type="ECO:0000313" key="2">
    <source>
        <dbReference type="Proteomes" id="UP001165960"/>
    </source>
</evidence>
<name>A0ACC2SCT7_9FUNG</name>
<gene>
    <name evidence="1" type="ORF">DSO57_1033937</name>
</gene>
<accession>A0ACC2SCT7</accession>
<dbReference type="Proteomes" id="UP001165960">
    <property type="component" value="Unassembled WGS sequence"/>
</dbReference>
<evidence type="ECO:0000313" key="1">
    <source>
        <dbReference type="EMBL" id="KAJ9060154.1"/>
    </source>
</evidence>
<keyword evidence="2" id="KW-1185">Reference proteome</keyword>
<comment type="caution">
    <text evidence="1">The sequence shown here is derived from an EMBL/GenBank/DDBJ whole genome shotgun (WGS) entry which is preliminary data.</text>
</comment>
<organism evidence="1 2">
    <name type="scientific">Entomophthora muscae</name>
    <dbReference type="NCBI Taxonomy" id="34485"/>
    <lineage>
        <taxon>Eukaryota</taxon>
        <taxon>Fungi</taxon>
        <taxon>Fungi incertae sedis</taxon>
        <taxon>Zoopagomycota</taxon>
        <taxon>Entomophthoromycotina</taxon>
        <taxon>Entomophthoromycetes</taxon>
        <taxon>Entomophthorales</taxon>
        <taxon>Entomophthoraceae</taxon>
        <taxon>Entomophthora</taxon>
    </lineage>
</organism>
<sequence>MKVASSLFFTLPLAVHGLAVDIPKPDQARINSIMGPRMTKLQDINYFCESFEPIRRVNPGIHLNLMKRFGITSICERAKTNKQQKQLKQQRGREL</sequence>
<reference evidence="1" key="1">
    <citation type="submission" date="2022-04" db="EMBL/GenBank/DDBJ databases">
        <title>Genome of the entomopathogenic fungus Entomophthora muscae.</title>
        <authorList>
            <person name="Elya C."/>
            <person name="Lovett B.R."/>
            <person name="Lee E."/>
            <person name="Macias A.M."/>
            <person name="Hajek A.E."/>
            <person name="De Bivort B.L."/>
            <person name="Kasson M.T."/>
            <person name="De Fine Licht H.H."/>
            <person name="Stajich J.E."/>
        </authorList>
    </citation>
    <scope>NUCLEOTIDE SEQUENCE</scope>
    <source>
        <strain evidence="1">Berkeley</strain>
    </source>
</reference>
<proteinExistence type="predicted"/>